<organism evidence="1 2">
    <name type="scientific">Rhizobium calliandrae</name>
    <dbReference type="NCBI Taxonomy" id="1312182"/>
    <lineage>
        <taxon>Bacteria</taxon>
        <taxon>Pseudomonadati</taxon>
        <taxon>Pseudomonadota</taxon>
        <taxon>Alphaproteobacteria</taxon>
        <taxon>Hyphomicrobiales</taxon>
        <taxon>Rhizobiaceae</taxon>
        <taxon>Rhizobium/Agrobacterium group</taxon>
        <taxon>Rhizobium</taxon>
    </lineage>
</organism>
<name>A0ABT7KIV9_9HYPH</name>
<dbReference type="SUPFAM" id="SSF53254">
    <property type="entry name" value="Phosphoglycerate mutase-like"/>
    <property type="match status" value="1"/>
</dbReference>
<dbReference type="RefSeq" id="WP_285881924.1">
    <property type="nucleotide sequence ID" value="NZ_JARFYN010000035.1"/>
</dbReference>
<keyword evidence="2" id="KW-1185">Reference proteome</keyword>
<accession>A0ABT7KIV9</accession>
<dbReference type="Gene3D" id="3.40.50.1240">
    <property type="entry name" value="Phosphoglycerate mutase-like"/>
    <property type="match status" value="1"/>
</dbReference>
<gene>
    <name evidence="1" type="ORF">PY650_23220</name>
</gene>
<dbReference type="EMBL" id="JARFYN010000035">
    <property type="protein sequence ID" value="MDL2408502.1"/>
    <property type="molecule type" value="Genomic_DNA"/>
</dbReference>
<sequence>MAPTKIYFIRHAEKPDEAKRTNGVLPDGSIDKESLTVKGWQRAGALTQMTWPGTASAPTTIFAAGIGPGSDSKRPQQTVTPLAELLNERNILSKFDTTCLKSDLDGLFARILDAEGVVLVCWEHHLLPDLLDKFPHAPPAPKKWPDDRFDMNWCLESKDGGWSFSQIPQNLLKGDRSDVFPQN</sequence>
<reference evidence="1" key="1">
    <citation type="submission" date="2023-06" db="EMBL/GenBank/DDBJ databases">
        <title>Phylogenetic Diversity of Rhizobium strains.</title>
        <authorList>
            <person name="Moura F.T."/>
            <person name="Helene L.C.F."/>
            <person name="Hungria M."/>
        </authorList>
    </citation>
    <scope>NUCLEOTIDE SEQUENCE</scope>
    <source>
        <strain evidence="1">CCGE524</strain>
    </source>
</reference>
<comment type="caution">
    <text evidence="1">The sequence shown here is derived from an EMBL/GenBank/DDBJ whole genome shotgun (WGS) entry which is preliminary data.</text>
</comment>
<dbReference type="InterPro" id="IPR029033">
    <property type="entry name" value="His_PPase_superfam"/>
</dbReference>
<protein>
    <submittedName>
        <fullName evidence="1">Histidine phosphatase family protein</fullName>
    </submittedName>
</protein>
<evidence type="ECO:0000313" key="1">
    <source>
        <dbReference type="EMBL" id="MDL2408502.1"/>
    </source>
</evidence>
<dbReference type="Proteomes" id="UP001172630">
    <property type="component" value="Unassembled WGS sequence"/>
</dbReference>
<evidence type="ECO:0000313" key="2">
    <source>
        <dbReference type="Proteomes" id="UP001172630"/>
    </source>
</evidence>
<proteinExistence type="predicted"/>